<dbReference type="RefSeq" id="WP_097374343.1">
    <property type="nucleotide sequence ID" value="NZ_CP021405.1"/>
</dbReference>
<dbReference type="Proteomes" id="UP000219050">
    <property type="component" value="Plasmid pDY25-A"/>
</dbReference>
<dbReference type="AlphaFoldDB" id="A0A291M3R1"/>
<dbReference type="KEGG" id="cmag:CBW24_15725"/>
<keyword evidence="2" id="KW-0614">Plasmid</keyword>
<dbReference type="InterPro" id="IPR005586">
    <property type="entry name" value="ABC_trans_aux"/>
</dbReference>
<name>A0A291M3R1_9RHOB</name>
<sequence length="245" mass="26083">MQNFQHAFSHFLTSLPLLVRSARAAITNLPRPERAPRRGASPIAVTASASRTPSFGRALRRGGLAATATLALAACGEDPLRYATPPAATQARQPIAYSRVGIREVSLPTYAALEEITVVQPDGALSSTPDSLWADDPAREVTLSVTRTLSQATGATVAAEPWPFRDVPDATVDIRIERMLAEADGRFRLAGQYYVAPEAFGSPERSRLFDLAVPYVAGGGYSAIAAARAQAITDLALLIAREGLR</sequence>
<evidence type="ECO:0000259" key="1">
    <source>
        <dbReference type="Pfam" id="PF03886"/>
    </source>
</evidence>
<feature type="domain" description="ABC-type transport auxiliary lipoprotein component" evidence="1">
    <location>
        <begin position="86"/>
        <end position="240"/>
    </location>
</feature>
<accession>A0A291M3R1</accession>
<organism evidence="2 3">
    <name type="scientific">Pacificitalea manganoxidans</name>
    <dbReference type="NCBI Taxonomy" id="1411902"/>
    <lineage>
        <taxon>Bacteria</taxon>
        <taxon>Pseudomonadati</taxon>
        <taxon>Pseudomonadota</taxon>
        <taxon>Alphaproteobacteria</taxon>
        <taxon>Rhodobacterales</taxon>
        <taxon>Paracoccaceae</taxon>
        <taxon>Pacificitalea</taxon>
    </lineage>
</organism>
<dbReference type="OrthoDB" id="7858211at2"/>
<gene>
    <name evidence="2" type="ORF">CBW24_15725</name>
</gene>
<geneLocation type="plasmid" evidence="3">
    <name>pdy25-a</name>
</geneLocation>
<evidence type="ECO:0000313" key="3">
    <source>
        <dbReference type="Proteomes" id="UP000219050"/>
    </source>
</evidence>
<dbReference type="EMBL" id="CP021405">
    <property type="protein sequence ID" value="ATI43596.1"/>
    <property type="molecule type" value="Genomic_DNA"/>
</dbReference>
<protein>
    <recommendedName>
        <fullName evidence="1">ABC-type transport auxiliary lipoprotein component domain-containing protein</fullName>
    </recommendedName>
</protein>
<dbReference type="SUPFAM" id="SSF159594">
    <property type="entry name" value="XCC0632-like"/>
    <property type="match status" value="1"/>
</dbReference>
<evidence type="ECO:0000313" key="2">
    <source>
        <dbReference type="EMBL" id="ATI43596.1"/>
    </source>
</evidence>
<dbReference type="Gene3D" id="3.40.50.10610">
    <property type="entry name" value="ABC-type transport auxiliary lipoprotein component"/>
    <property type="match status" value="1"/>
</dbReference>
<proteinExistence type="predicted"/>
<dbReference type="Pfam" id="PF03886">
    <property type="entry name" value="ABC_trans_aux"/>
    <property type="match status" value="1"/>
</dbReference>
<reference evidence="2 3" key="1">
    <citation type="submission" date="2017-05" db="EMBL/GenBank/DDBJ databases">
        <title>Comparative genomic and metabolic analysis of manganese-oxidizing mechanisms in Celeribater manganoxidans DY25T: its adaption to the environment of polymetallic nodule.</title>
        <authorList>
            <person name="Wang X."/>
        </authorList>
    </citation>
    <scope>NUCLEOTIDE SEQUENCE [LARGE SCALE GENOMIC DNA]</scope>
    <source>
        <strain evidence="2 3">DY25</strain>
        <plasmid evidence="3">pdy25-a</plasmid>
    </source>
</reference>
<keyword evidence="3" id="KW-1185">Reference proteome</keyword>